<dbReference type="Proteomes" id="UP000887013">
    <property type="component" value="Unassembled WGS sequence"/>
</dbReference>
<name>A0A8X6R9Z4_NEPPI</name>
<comment type="caution">
    <text evidence="1">The sequence shown here is derived from an EMBL/GenBank/DDBJ whole genome shotgun (WGS) entry which is preliminary data.</text>
</comment>
<evidence type="ECO:0000313" key="2">
    <source>
        <dbReference type="Proteomes" id="UP000887013"/>
    </source>
</evidence>
<dbReference type="AlphaFoldDB" id="A0A8X6R9Z4"/>
<keyword evidence="2" id="KW-1185">Reference proteome</keyword>
<organism evidence="1 2">
    <name type="scientific">Nephila pilipes</name>
    <name type="common">Giant wood spider</name>
    <name type="synonym">Nephila maculata</name>
    <dbReference type="NCBI Taxonomy" id="299642"/>
    <lineage>
        <taxon>Eukaryota</taxon>
        <taxon>Metazoa</taxon>
        <taxon>Ecdysozoa</taxon>
        <taxon>Arthropoda</taxon>
        <taxon>Chelicerata</taxon>
        <taxon>Arachnida</taxon>
        <taxon>Araneae</taxon>
        <taxon>Araneomorphae</taxon>
        <taxon>Entelegynae</taxon>
        <taxon>Araneoidea</taxon>
        <taxon>Nephilidae</taxon>
        <taxon>Nephila</taxon>
    </lineage>
</organism>
<sequence>MSVPTNGVRDTGLTHQRKVRSRIKPFQEADIVQAQAPRVPTLMGTTSTDFYSISLRNARKMVVDGGHNVLPKPRFALLLADGEHLSTADCIRFWTALSLSCQAAENDLQSFIT</sequence>
<dbReference type="EMBL" id="BMAW01041024">
    <property type="protein sequence ID" value="GFU62046.1"/>
    <property type="molecule type" value="Genomic_DNA"/>
</dbReference>
<protein>
    <submittedName>
        <fullName evidence="1">Uncharacterized protein</fullName>
    </submittedName>
</protein>
<reference evidence="1" key="1">
    <citation type="submission" date="2020-08" db="EMBL/GenBank/DDBJ databases">
        <title>Multicomponent nature underlies the extraordinary mechanical properties of spider dragline silk.</title>
        <authorList>
            <person name="Kono N."/>
            <person name="Nakamura H."/>
            <person name="Mori M."/>
            <person name="Yoshida Y."/>
            <person name="Ohtoshi R."/>
            <person name="Malay A.D."/>
            <person name="Moran D.A.P."/>
            <person name="Tomita M."/>
            <person name="Numata K."/>
            <person name="Arakawa K."/>
        </authorList>
    </citation>
    <scope>NUCLEOTIDE SEQUENCE</scope>
</reference>
<gene>
    <name evidence="1" type="ORF">NPIL_226411</name>
</gene>
<evidence type="ECO:0000313" key="1">
    <source>
        <dbReference type="EMBL" id="GFU62046.1"/>
    </source>
</evidence>
<proteinExistence type="predicted"/>
<accession>A0A8X6R9Z4</accession>